<evidence type="ECO:0000259" key="4">
    <source>
        <dbReference type="Pfam" id="PF00452"/>
    </source>
</evidence>
<evidence type="ECO:0000256" key="2">
    <source>
        <dbReference type="ARBA" id="ARBA00022703"/>
    </source>
</evidence>
<dbReference type="PANTHER" id="PTHR15758">
    <property type="entry name" value="BCL-2-LIKE PROTEIN 13"/>
    <property type="match status" value="1"/>
</dbReference>
<evidence type="ECO:0000256" key="1">
    <source>
        <dbReference type="ARBA" id="ARBA00009458"/>
    </source>
</evidence>
<dbReference type="InterPro" id="IPR036834">
    <property type="entry name" value="Bcl-2-like_sf"/>
</dbReference>
<dbReference type="InterPro" id="IPR042398">
    <property type="entry name" value="BCL2L13"/>
</dbReference>
<feature type="region of interest" description="Disordered" evidence="3">
    <location>
        <begin position="304"/>
        <end position="324"/>
    </location>
</feature>
<dbReference type="InParanoid" id="K1PB60"/>
<feature type="compositionally biased region" description="Polar residues" evidence="3">
    <location>
        <begin position="661"/>
        <end position="677"/>
    </location>
</feature>
<organism evidence="5">
    <name type="scientific">Magallana gigas</name>
    <name type="common">Pacific oyster</name>
    <name type="synonym">Crassostrea gigas</name>
    <dbReference type="NCBI Taxonomy" id="29159"/>
    <lineage>
        <taxon>Eukaryota</taxon>
        <taxon>Metazoa</taxon>
        <taxon>Spiralia</taxon>
        <taxon>Lophotrochozoa</taxon>
        <taxon>Mollusca</taxon>
        <taxon>Bivalvia</taxon>
        <taxon>Autobranchia</taxon>
        <taxon>Pteriomorphia</taxon>
        <taxon>Ostreida</taxon>
        <taxon>Ostreoidea</taxon>
        <taxon>Ostreidae</taxon>
        <taxon>Magallana</taxon>
    </lineage>
</organism>
<keyword evidence="2" id="KW-0053">Apoptosis</keyword>
<dbReference type="GO" id="GO:0005739">
    <property type="term" value="C:mitochondrion"/>
    <property type="evidence" value="ECO:0007669"/>
    <property type="project" value="TreeGrafter"/>
</dbReference>
<feature type="compositionally biased region" description="Low complexity" evidence="3">
    <location>
        <begin position="596"/>
        <end position="612"/>
    </location>
</feature>
<dbReference type="PROSITE" id="PS50062">
    <property type="entry name" value="BCL2_FAMILY"/>
    <property type="match status" value="1"/>
</dbReference>
<feature type="region of interest" description="Disordered" evidence="3">
    <location>
        <begin position="593"/>
        <end position="612"/>
    </location>
</feature>
<dbReference type="Gene3D" id="1.10.437.10">
    <property type="entry name" value="Blc2-like"/>
    <property type="match status" value="1"/>
</dbReference>
<feature type="compositionally biased region" description="Low complexity" evidence="3">
    <location>
        <begin position="304"/>
        <end position="322"/>
    </location>
</feature>
<dbReference type="InterPro" id="IPR046371">
    <property type="entry name" value="Bcl-2_BH1-3"/>
</dbReference>
<dbReference type="GO" id="GO:0006915">
    <property type="term" value="P:apoptotic process"/>
    <property type="evidence" value="ECO:0007669"/>
    <property type="project" value="UniProtKB-KW"/>
</dbReference>
<reference evidence="5" key="1">
    <citation type="journal article" date="2012" name="Nature">
        <title>The oyster genome reveals stress adaptation and complexity of shell formation.</title>
        <authorList>
            <person name="Zhang G."/>
            <person name="Fang X."/>
            <person name="Guo X."/>
            <person name="Li L."/>
            <person name="Luo R."/>
            <person name="Xu F."/>
            <person name="Yang P."/>
            <person name="Zhang L."/>
            <person name="Wang X."/>
            <person name="Qi H."/>
            <person name="Xiong Z."/>
            <person name="Que H."/>
            <person name="Xie Y."/>
            <person name="Holland P.W."/>
            <person name="Paps J."/>
            <person name="Zhu Y."/>
            <person name="Wu F."/>
            <person name="Chen Y."/>
            <person name="Wang J."/>
            <person name="Peng C."/>
            <person name="Meng J."/>
            <person name="Yang L."/>
            <person name="Liu J."/>
            <person name="Wen B."/>
            <person name="Zhang N."/>
            <person name="Huang Z."/>
            <person name="Zhu Q."/>
            <person name="Feng Y."/>
            <person name="Mount A."/>
            <person name="Hedgecock D."/>
            <person name="Xu Z."/>
            <person name="Liu Y."/>
            <person name="Domazet-Loso T."/>
            <person name="Du Y."/>
            <person name="Sun X."/>
            <person name="Zhang S."/>
            <person name="Liu B."/>
            <person name="Cheng P."/>
            <person name="Jiang X."/>
            <person name="Li J."/>
            <person name="Fan D."/>
            <person name="Wang W."/>
            <person name="Fu W."/>
            <person name="Wang T."/>
            <person name="Wang B."/>
            <person name="Zhang J."/>
            <person name="Peng Z."/>
            <person name="Li Y."/>
            <person name="Li N."/>
            <person name="Wang J."/>
            <person name="Chen M."/>
            <person name="He Y."/>
            <person name="Tan F."/>
            <person name="Song X."/>
            <person name="Zheng Q."/>
            <person name="Huang R."/>
            <person name="Yang H."/>
            <person name="Du X."/>
            <person name="Chen L."/>
            <person name="Yang M."/>
            <person name="Gaffney P.M."/>
            <person name="Wang S."/>
            <person name="Luo L."/>
            <person name="She Z."/>
            <person name="Ming Y."/>
            <person name="Huang W."/>
            <person name="Zhang S."/>
            <person name="Huang B."/>
            <person name="Zhang Y."/>
            <person name="Qu T."/>
            <person name="Ni P."/>
            <person name="Miao G."/>
            <person name="Wang J."/>
            <person name="Wang Q."/>
            <person name="Steinberg C.E."/>
            <person name="Wang H."/>
            <person name="Li N."/>
            <person name="Qian L."/>
            <person name="Zhang G."/>
            <person name="Li Y."/>
            <person name="Yang H."/>
            <person name="Liu X."/>
            <person name="Wang J."/>
            <person name="Yin Y."/>
            <person name="Wang J."/>
        </authorList>
    </citation>
    <scope>NUCLEOTIDE SEQUENCE [LARGE SCALE GENOMIC DNA]</scope>
    <source>
        <strain evidence="5">05x7-T-G4-1.051#20</strain>
    </source>
</reference>
<dbReference type="AlphaFoldDB" id="K1PB60"/>
<dbReference type="PANTHER" id="PTHR15758:SF2">
    <property type="entry name" value="BCL-2-LIKE PROTEIN 13"/>
    <property type="match status" value="1"/>
</dbReference>
<feature type="region of interest" description="Disordered" evidence="3">
    <location>
        <begin position="654"/>
        <end position="678"/>
    </location>
</feature>
<dbReference type="EMBL" id="JH815846">
    <property type="protein sequence ID" value="EKC18663.1"/>
    <property type="molecule type" value="Genomic_DNA"/>
</dbReference>
<name>K1PB60_MAGGI</name>
<dbReference type="InterPro" id="IPR002475">
    <property type="entry name" value="Bcl2-like"/>
</dbReference>
<dbReference type="HOGENOM" id="CLU_392451_0_0_1"/>
<feature type="domain" description="Bcl-2 Bcl-2 homology region 1-3" evidence="4">
    <location>
        <begin position="419"/>
        <end position="519"/>
    </location>
</feature>
<gene>
    <name evidence="5" type="ORF">CGI_10011586</name>
</gene>
<evidence type="ECO:0000313" key="5">
    <source>
        <dbReference type="EMBL" id="EKC18663.1"/>
    </source>
</evidence>
<proteinExistence type="inferred from homology"/>
<evidence type="ECO:0000256" key="3">
    <source>
        <dbReference type="SAM" id="MobiDB-lite"/>
    </source>
</evidence>
<sequence>MAAKTPPESSYTPESFKLETKLIVLNFIGINPHDSPSHSEKSRDLFRRFCHSLPVTPDFNKRCNHTAGLRKQKTLDHQPLEDRPQSSSNIITEQQIPRRKTRSLETVNSEHCVTIDNHDGHVQVTKDEISVSCVHSLPQKRNSVPAFQADGELSGILPQSNNLKSSDLFPDNLVLHPESLFPCHQEPALITPKSAGFEPSFEDWANLEATEPKSEENVNLTENSKEMDEIVESLLCDVVKAVIEKEVKHRGICSEVMDSEVAVPTYQQFDSEENREIHVLKNTCLFHFLAYSYTYSDSASSSATMSSSSVSIDNSGPSPGSGDSVTSHEIDGCCCSHIECHTHSASVAPGDRTKLHLHIVNQACPAFDESVEDYVRAEIREELSSLESEIEKVMKLNGETVSPLLTPPLTPQTHAARVLARIGDEVRAKYEFQLDDALYRLFLSGQETFSYEVFRDMACQIVDHNLPGWRQVAFLLVYGQSVAWRAVETGHTGLRNLIDYTTQLLSDYAADFIINQGGWGAVMNIDSSDSTPDLETDHPLHAKQFTGQSYTFYESVALSIKASDIFPNHQNITCNNSSFQDPEVMSIYADQGGGLESLSTDTPSQSSSEEQQLNHAPFATYMSSHASETDFYVDRFRDLNDIAYRRFYNNDRLGDVKDQPRYQTQDGGPHSANSSGAGTRIVRTGQAPLFGYILIAGEQRPAF</sequence>
<dbReference type="GO" id="GO:0016020">
    <property type="term" value="C:membrane"/>
    <property type="evidence" value="ECO:0007669"/>
    <property type="project" value="TreeGrafter"/>
</dbReference>
<comment type="similarity">
    <text evidence="1">Belongs to the Bcl-2 family.</text>
</comment>
<dbReference type="Pfam" id="PF00452">
    <property type="entry name" value="Bcl-2"/>
    <property type="match status" value="1"/>
</dbReference>
<protein>
    <submittedName>
        <fullName evidence="5">Bcl-2-like protein 13</fullName>
    </submittedName>
</protein>
<dbReference type="SUPFAM" id="SSF56854">
    <property type="entry name" value="Bcl-2 inhibitors of programmed cell death"/>
    <property type="match status" value="1"/>
</dbReference>
<accession>K1PB60</accession>
<dbReference type="GO" id="GO:0042981">
    <property type="term" value="P:regulation of apoptotic process"/>
    <property type="evidence" value="ECO:0007669"/>
    <property type="project" value="InterPro"/>
</dbReference>